<evidence type="ECO:0000313" key="1">
    <source>
        <dbReference type="EMBL" id="KAF9596596.1"/>
    </source>
</evidence>
<protein>
    <submittedName>
        <fullName evidence="1">Uncharacterized protein</fullName>
    </submittedName>
</protein>
<keyword evidence="2" id="KW-1185">Reference proteome</keyword>
<dbReference type="AlphaFoldDB" id="A0A835HB13"/>
<dbReference type="Proteomes" id="UP000631114">
    <property type="component" value="Unassembled WGS sequence"/>
</dbReference>
<sequence length="150" mass="17723">MNATSKEQKMNLHCEKTLLMQMRPGMCHWRHVCTRSQLMHRRGDLDWREQWSKGRKRWRWSTVRLNVLKFHLRGTFRKVLYHNESRLLLVMRTEGDSKGSLKGGHGRKEAARVQSAHSLGIFWARGKLHQLSGKDTLSDITFFIAVQLRK</sequence>
<proteinExistence type="predicted"/>
<organism evidence="1 2">
    <name type="scientific">Coptis chinensis</name>
    <dbReference type="NCBI Taxonomy" id="261450"/>
    <lineage>
        <taxon>Eukaryota</taxon>
        <taxon>Viridiplantae</taxon>
        <taxon>Streptophyta</taxon>
        <taxon>Embryophyta</taxon>
        <taxon>Tracheophyta</taxon>
        <taxon>Spermatophyta</taxon>
        <taxon>Magnoliopsida</taxon>
        <taxon>Ranunculales</taxon>
        <taxon>Ranunculaceae</taxon>
        <taxon>Coptidoideae</taxon>
        <taxon>Coptis</taxon>
    </lineage>
</organism>
<comment type="caution">
    <text evidence="1">The sequence shown here is derived from an EMBL/GenBank/DDBJ whole genome shotgun (WGS) entry which is preliminary data.</text>
</comment>
<evidence type="ECO:0000313" key="2">
    <source>
        <dbReference type="Proteomes" id="UP000631114"/>
    </source>
</evidence>
<reference evidence="1 2" key="1">
    <citation type="submission" date="2020-10" db="EMBL/GenBank/DDBJ databases">
        <title>The Coptis chinensis genome and diversification of protoberbering-type alkaloids.</title>
        <authorList>
            <person name="Wang B."/>
            <person name="Shu S."/>
            <person name="Song C."/>
            <person name="Liu Y."/>
        </authorList>
    </citation>
    <scope>NUCLEOTIDE SEQUENCE [LARGE SCALE GENOMIC DNA]</scope>
    <source>
        <strain evidence="1">HL-2020</strain>
        <tissue evidence="1">Leaf</tissue>
    </source>
</reference>
<dbReference type="OrthoDB" id="20774at2759"/>
<dbReference type="EMBL" id="JADFTS010000007">
    <property type="protein sequence ID" value="KAF9596596.1"/>
    <property type="molecule type" value="Genomic_DNA"/>
</dbReference>
<gene>
    <name evidence="1" type="ORF">IFM89_012719</name>
</gene>
<name>A0A835HB13_9MAGN</name>
<accession>A0A835HB13</accession>